<dbReference type="InterPro" id="IPR019786">
    <property type="entry name" value="Zinc_finger_PHD-type_CS"/>
</dbReference>
<dbReference type="InterPro" id="IPR001628">
    <property type="entry name" value="Znf_hrmn_rcpt"/>
</dbReference>
<dbReference type="PROSITE" id="PS01359">
    <property type="entry name" value="ZF_PHD_1"/>
    <property type="match status" value="1"/>
</dbReference>
<dbReference type="Proteomes" id="UP000829354">
    <property type="component" value="Chromosome III"/>
</dbReference>
<dbReference type="Pfam" id="PF00105">
    <property type="entry name" value="zf-C4"/>
    <property type="match status" value="1"/>
</dbReference>
<feature type="domain" description="Nuclear receptor" evidence="9">
    <location>
        <begin position="2"/>
        <end position="76"/>
    </location>
</feature>
<evidence type="ECO:0000256" key="4">
    <source>
        <dbReference type="ARBA" id="ARBA00023015"/>
    </source>
</evidence>
<keyword evidence="4" id="KW-0805">Transcription regulation</keyword>
<dbReference type="AlphaFoldDB" id="A0AAE9EPZ7"/>
<reference evidence="10 11" key="1">
    <citation type="submission" date="2022-04" db="EMBL/GenBank/DDBJ databases">
        <title>Chromosome-level reference genomes for two strains of Caenorhabditis briggsae: an improved platform for comparative genomics.</title>
        <authorList>
            <person name="Stevens L."/>
            <person name="Andersen E."/>
        </authorList>
    </citation>
    <scope>NUCLEOTIDE SEQUENCE [LARGE SCALE GENOMIC DNA]</scope>
    <source>
        <strain evidence="10">VX34</strain>
        <tissue evidence="10">Whole-organism</tissue>
    </source>
</reference>
<name>A0AAE9EPZ7_CAEBR</name>
<evidence type="ECO:0000256" key="7">
    <source>
        <dbReference type="ARBA" id="ARBA00023170"/>
    </source>
</evidence>
<keyword evidence="5" id="KW-0238">DNA-binding</keyword>
<dbReference type="PROSITE" id="PS51030">
    <property type="entry name" value="NUCLEAR_REC_DBD_2"/>
    <property type="match status" value="1"/>
</dbReference>
<keyword evidence="2" id="KW-0863">Zinc-finger</keyword>
<dbReference type="EMBL" id="CP092622">
    <property type="protein sequence ID" value="UMM25899.1"/>
    <property type="molecule type" value="Genomic_DNA"/>
</dbReference>
<keyword evidence="3" id="KW-0862">Zinc</keyword>
<evidence type="ECO:0000256" key="2">
    <source>
        <dbReference type="ARBA" id="ARBA00022771"/>
    </source>
</evidence>
<evidence type="ECO:0000313" key="11">
    <source>
        <dbReference type="Proteomes" id="UP000829354"/>
    </source>
</evidence>
<evidence type="ECO:0000256" key="5">
    <source>
        <dbReference type="ARBA" id="ARBA00023125"/>
    </source>
</evidence>
<organism evidence="10 11">
    <name type="scientific">Caenorhabditis briggsae</name>
    <dbReference type="NCBI Taxonomy" id="6238"/>
    <lineage>
        <taxon>Eukaryota</taxon>
        <taxon>Metazoa</taxon>
        <taxon>Ecdysozoa</taxon>
        <taxon>Nematoda</taxon>
        <taxon>Chromadorea</taxon>
        <taxon>Rhabditida</taxon>
        <taxon>Rhabditina</taxon>
        <taxon>Rhabditomorpha</taxon>
        <taxon>Rhabditoidea</taxon>
        <taxon>Rhabditidae</taxon>
        <taxon>Peloderinae</taxon>
        <taxon>Caenorhabditis</taxon>
    </lineage>
</organism>
<keyword evidence="11" id="KW-1185">Reference proteome</keyword>
<evidence type="ECO:0000313" key="10">
    <source>
        <dbReference type="EMBL" id="UMM25899.1"/>
    </source>
</evidence>
<evidence type="ECO:0000256" key="1">
    <source>
        <dbReference type="ARBA" id="ARBA00022723"/>
    </source>
</evidence>
<dbReference type="Gene3D" id="3.30.50.10">
    <property type="entry name" value="Erythroid Transcription Factor GATA-1, subunit A"/>
    <property type="match status" value="1"/>
</dbReference>
<proteinExistence type="predicted"/>
<gene>
    <name evidence="10" type="ORF">L5515_005525</name>
</gene>
<dbReference type="GO" id="GO:0008270">
    <property type="term" value="F:zinc ion binding"/>
    <property type="evidence" value="ECO:0007669"/>
    <property type="project" value="UniProtKB-KW"/>
</dbReference>
<evidence type="ECO:0000259" key="9">
    <source>
        <dbReference type="PROSITE" id="PS51030"/>
    </source>
</evidence>
<evidence type="ECO:0000256" key="8">
    <source>
        <dbReference type="ARBA" id="ARBA00023242"/>
    </source>
</evidence>
<dbReference type="GO" id="GO:0043565">
    <property type="term" value="F:sequence-specific DNA binding"/>
    <property type="evidence" value="ECO:0007669"/>
    <property type="project" value="InterPro"/>
</dbReference>
<evidence type="ECO:0000256" key="6">
    <source>
        <dbReference type="ARBA" id="ARBA00023163"/>
    </source>
</evidence>
<dbReference type="SUPFAM" id="SSF57716">
    <property type="entry name" value="Glucocorticoid receptor-like (DNA-binding domain)"/>
    <property type="match status" value="1"/>
</dbReference>
<dbReference type="SMART" id="SM00399">
    <property type="entry name" value="ZnF_C4"/>
    <property type="match status" value="1"/>
</dbReference>
<dbReference type="InterPro" id="IPR013088">
    <property type="entry name" value="Znf_NHR/GATA"/>
</dbReference>
<keyword evidence="1" id="KW-0479">Metal-binding</keyword>
<keyword evidence="8" id="KW-0539">Nucleus</keyword>
<keyword evidence="6" id="KW-0804">Transcription</keyword>
<dbReference type="GO" id="GO:0003700">
    <property type="term" value="F:DNA-binding transcription factor activity"/>
    <property type="evidence" value="ECO:0007669"/>
    <property type="project" value="InterPro"/>
</dbReference>
<keyword evidence="7" id="KW-0675">Receptor</keyword>
<protein>
    <recommendedName>
        <fullName evidence="9">Nuclear receptor domain-containing protein</fullName>
    </recommendedName>
</protein>
<accession>A0AAE9EPZ7</accession>
<sequence>MIDNCRVCSRWGNLFFQFQVHCCSHCYRSFHRACLFMSRPCPHNNACFELGLRFKCRGCRFRRCWNAGMRPDPAMFDGDAIRNRRRG</sequence>
<evidence type="ECO:0000256" key="3">
    <source>
        <dbReference type="ARBA" id="ARBA00022833"/>
    </source>
</evidence>